<evidence type="ECO:0000313" key="3">
    <source>
        <dbReference type="EMBL" id="GAA4242326.1"/>
    </source>
</evidence>
<proteinExistence type="predicted"/>
<feature type="domain" description="GAF" evidence="2">
    <location>
        <begin position="26"/>
        <end position="133"/>
    </location>
</feature>
<organism evidence="3 4">
    <name type="scientific">Actinomadura meridiana</name>
    <dbReference type="NCBI Taxonomy" id="559626"/>
    <lineage>
        <taxon>Bacteria</taxon>
        <taxon>Bacillati</taxon>
        <taxon>Actinomycetota</taxon>
        <taxon>Actinomycetes</taxon>
        <taxon>Streptosporangiales</taxon>
        <taxon>Thermomonosporaceae</taxon>
        <taxon>Actinomadura</taxon>
    </lineage>
</organism>
<dbReference type="Proteomes" id="UP001501710">
    <property type="component" value="Unassembled WGS sequence"/>
</dbReference>
<evidence type="ECO:0000256" key="1">
    <source>
        <dbReference type="SAM" id="MobiDB-lite"/>
    </source>
</evidence>
<protein>
    <recommendedName>
        <fullName evidence="2">GAF domain-containing protein</fullName>
    </recommendedName>
</protein>
<reference evidence="4" key="1">
    <citation type="journal article" date="2019" name="Int. J. Syst. Evol. Microbiol.">
        <title>The Global Catalogue of Microorganisms (GCM) 10K type strain sequencing project: providing services to taxonomists for standard genome sequencing and annotation.</title>
        <authorList>
            <consortium name="The Broad Institute Genomics Platform"/>
            <consortium name="The Broad Institute Genome Sequencing Center for Infectious Disease"/>
            <person name="Wu L."/>
            <person name="Ma J."/>
        </authorList>
    </citation>
    <scope>NUCLEOTIDE SEQUENCE [LARGE SCALE GENOMIC DNA]</scope>
    <source>
        <strain evidence="4">JCM 17440</strain>
    </source>
</reference>
<keyword evidence="4" id="KW-1185">Reference proteome</keyword>
<sequence>MLADLGLAALVQDEEFDAFAAQTAAAFAAELGPAAEGLYAMVNLITVQQTFVGLHNPPGEKPVDRTMSRDHGWCPEVVNRRAALVLPDVYAWPRFSGGHVVDSIGIRTYAGAPIAHGPSGTVFGTVCVVGAAALPEETDHVSLALIKDHASRVAALIEERTGQPITSQLHAADPDGIAPGGRASRPEPG</sequence>
<dbReference type="InterPro" id="IPR003018">
    <property type="entry name" value="GAF"/>
</dbReference>
<dbReference type="Gene3D" id="3.30.450.40">
    <property type="match status" value="1"/>
</dbReference>
<gene>
    <name evidence="3" type="ORF">GCM10022254_74930</name>
</gene>
<name>A0ABP8CQY0_9ACTN</name>
<feature type="region of interest" description="Disordered" evidence="1">
    <location>
        <begin position="165"/>
        <end position="189"/>
    </location>
</feature>
<accession>A0ABP8CQY0</accession>
<dbReference type="Pfam" id="PF01590">
    <property type="entry name" value="GAF"/>
    <property type="match status" value="1"/>
</dbReference>
<evidence type="ECO:0000313" key="4">
    <source>
        <dbReference type="Proteomes" id="UP001501710"/>
    </source>
</evidence>
<dbReference type="EMBL" id="BAABAS010000031">
    <property type="protein sequence ID" value="GAA4242326.1"/>
    <property type="molecule type" value="Genomic_DNA"/>
</dbReference>
<evidence type="ECO:0000259" key="2">
    <source>
        <dbReference type="Pfam" id="PF01590"/>
    </source>
</evidence>
<dbReference type="SUPFAM" id="SSF55781">
    <property type="entry name" value="GAF domain-like"/>
    <property type="match status" value="1"/>
</dbReference>
<dbReference type="PANTHER" id="PTHR43102:SF2">
    <property type="entry name" value="GAF DOMAIN-CONTAINING PROTEIN"/>
    <property type="match status" value="1"/>
</dbReference>
<dbReference type="InterPro" id="IPR029016">
    <property type="entry name" value="GAF-like_dom_sf"/>
</dbReference>
<dbReference type="PANTHER" id="PTHR43102">
    <property type="entry name" value="SLR1143 PROTEIN"/>
    <property type="match status" value="1"/>
</dbReference>
<comment type="caution">
    <text evidence="3">The sequence shown here is derived from an EMBL/GenBank/DDBJ whole genome shotgun (WGS) entry which is preliminary data.</text>
</comment>